<keyword evidence="1" id="KW-0732">Signal</keyword>
<accession>A0A0A9EYA9</accession>
<sequence length="51" mass="5944">MMMMMMVLNRSGLKATLHACLRMWPLCMQQACMMQRPVSMAWCQLNVIPPK</sequence>
<name>A0A0A9EYA9_ARUDO</name>
<dbReference type="EMBL" id="GBRH01192844">
    <property type="protein sequence ID" value="JAE05052.1"/>
    <property type="molecule type" value="Transcribed_RNA"/>
</dbReference>
<proteinExistence type="predicted"/>
<reference evidence="2" key="1">
    <citation type="submission" date="2014-09" db="EMBL/GenBank/DDBJ databases">
        <authorList>
            <person name="Magalhaes I.L.F."/>
            <person name="Oliveira U."/>
            <person name="Santos F.R."/>
            <person name="Vidigal T.H.D.A."/>
            <person name="Brescovit A.D."/>
            <person name="Santos A.J."/>
        </authorList>
    </citation>
    <scope>NUCLEOTIDE SEQUENCE</scope>
    <source>
        <tissue evidence="2">Shoot tissue taken approximately 20 cm above the soil surface</tissue>
    </source>
</reference>
<feature type="signal peptide" evidence="1">
    <location>
        <begin position="1"/>
        <end position="15"/>
    </location>
</feature>
<feature type="chain" id="PRO_5015033125" evidence="1">
    <location>
        <begin position="16"/>
        <end position="51"/>
    </location>
</feature>
<reference evidence="2" key="2">
    <citation type="journal article" date="2015" name="Data Brief">
        <title>Shoot transcriptome of the giant reed, Arundo donax.</title>
        <authorList>
            <person name="Barrero R.A."/>
            <person name="Guerrero F.D."/>
            <person name="Moolhuijzen P."/>
            <person name="Goolsby J.A."/>
            <person name="Tidwell J."/>
            <person name="Bellgard S.E."/>
            <person name="Bellgard M.I."/>
        </authorList>
    </citation>
    <scope>NUCLEOTIDE SEQUENCE</scope>
    <source>
        <tissue evidence="2">Shoot tissue taken approximately 20 cm above the soil surface</tissue>
    </source>
</reference>
<dbReference type="EMBL" id="GBRH01204522">
    <property type="protein sequence ID" value="JAD93373.1"/>
    <property type="molecule type" value="Transcribed_RNA"/>
</dbReference>
<organism evidence="2">
    <name type="scientific">Arundo donax</name>
    <name type="common">Giant reed</name>
    <name type="synonym">Donax arundinaceus</name>
    <dbReference type="NCBI Taxonomy" id="35708"/>
    <lineage>
        <taxon>Eukaryota</taxon>
        <taxon>Viridiplantae</taxon>
        <taxon>Streptophyta</taxon>
        <taxon>Embryophyta</taxon>
        <taxon>Tracheophyta</taxon>
        <taxon>Spermatophyta</taxon>
        <taxon>Magnoliopsida</taxon>
        <taxon>Liliopsida</taxon>
        <taxon>Poales</taxon>
        <taxon>Poaceae</taxon>
        <taxon>PACMAD clade</taxon>
        <taxon>Arundinoideae</taxon>
        <taxon>Arundineae</taxon>
        <taxon>Arundo</taxon>
    </lineage>
</organism>
<dbReference type="AlphaFoldDB" id="A0A0A9EYA9"/>
<evidence type="ECO:0000256" key="1">
    <source>
        <dbReference type="SAM" id="SignalP"/>
    </source>
</evidence>
<evidence type="ECO:0000313" key="2">
    <source>
        <dbReference type="EMBL" id="JAE05052.1"/>
    </source>
</evidence>
<protein>
    <submittedName>
        <fullName evidence="2">Uncharacterized protein</fullName>
    </submittedName>
</protein>